<protein>
    <submittedName>
        <fullName evidence="1">Uncharacterized protein</fullName>
    </submittedName>
</protein>
<reference evidence="1" key="3">
    <citation type="submission" date="2015-04" db="UniProtKB">
        <authorList>
            <consortium name="EnsemblPlants"/>
        </authorList>
    </citation>
    <scope>IDENTIFICATION</scope>
</reference>
<dbReference type="Gramene" id="LPERR04G14190.1">
    <property type="protein sequence ID" value="LPERR04G14190.1"/>
    <property type="gene ID" value="LPERR04G14190"/>
</dbReference>
<evidence type="ECO:0000313" key="2">
    <source>
        <dbReference type="Proteomes" id="UP000032180"/>
    </source>
</evidence>
<proteinExistence type="predicted"/>
<dbReference type="Proteomes" id="UP000032180">
    <property type="component" value="Chromosome 4"/>
</dbReference>
<keyword evidence="2" id="KW-1185">Reference proteome</keyword>
<name>A0A0D9W6S7_9ORYZ</name>
<dbReference type="AlphaFoldDB" id="A0A0D9W6S7"/>
<sequence length="72" mass="8284">MPASIRPALCRLQGRLRHSQRSKCKEISMNIHFPFWKETNEAVSCNCKGYWEQDTLSKSMNNPQTGVCLQTP</sequence>
<reference evidence="1 2" key="1">
    <citation type="submission" date="2012-08" db="EMBL/GenBank/DDBJ databases">
        <title>Oryza genome evolution.</title>
        <authorList>
            <person name="Wing R.A."/>
        </authorList>
    </citation>
    <scope>NUCLEOTIDE SEQUENCE</scope>
</reference>
<evidence type="ECO:0000313" key="1">
    <source>
        <dbReference type="EnsemblPlants" id="LPERR04G14190.1"/>
    </source>
</evidence>
<reference evidence="2" key="2">
    <citation type="submission" date="2013-12" db="EMBL/GenBank/DDBJ databases">
        <authorList>
            <person name="Yu Y."/>
            <person name="Lee S."/>
            <person name="de Baynast K."/>
            <person name="Wissotski M."/>
            <person name="Liu L."/>
            <person name="Talag J."/>
            <person name="Goicoechea J."/>
            <person name="Angelova A."/>
            <person name="Jetty R."/>
            <person name="Kudrna D."/>
            <person name="Golser W."/>
            <person name="Rivera L."/>
            <person name="Zhang J."/>
            <person name="Wing R."/>
        </authorList>
    </citation>
    <scope>NUCLEOTIDE SEQUENCE</scope>
</reference>
<organism evidence="1 2">
    <name type="scientific">Leersia perrieri</name>
    <dbReference type="NCBI Taxonomy" id="77586"/>
    <lineage>
        <taxon>Eukaryota</taxon>
        <taxon>Viridiplantae</taxon>
        <taxon>Streptophyta</taxon>
        <taxon>Embryophyta</taxon>
        <taxon>Tracheophyta</taxon>
        <taxon>Spermatophyta</taxon>
        <taxon>Magnoliopsida</taxon>
        <taxon>Liliopsida</taxon>
        <taxon>Poales</taxon>
        <taxon>Poaceae</taxon>
        <taxon>BOP clade</taxon>
        <taxon>Oryzoideae</taxon>
        <taxon>Oryzeae</taxon>
        <taxon>Oryzinae</taxon>
        <taxon>Leersia</taxon>
    </lineage>
</organism>
<dbReference type="HOGENOM" id="CLU_2725833_0_0_1"/>
<dbReference type="EnsemblPlants" id="LPERR04G14190.1">
    <property type="protein sequence ID" value="LPERR04G14190.1"/>
    <property type="gene ID" value="LPERR04G14190"/>
</dbReference>
<accession>A0A0D9W6S7</accession>